<evidence type="ECO:0000256" key="2">
    <source>
        <dbReference type="PROSITE-ProRule" id="PRU00110"/>
    </source>
</evidence>
<dbReference type="EMBL" id="LNTY01000059">
    <property type="protein sequence ID" value="KXF79979.1"/>
    <property type="molecule type" value="Genomic_DNA"/>
</dbReference>
<keyword evidence="2" id="KW-0597">Phosphoprotein</keyword>
<dbReference type="GO" id="GO:0004672">
    <property type="term" value="F:protein kinase activity"/>
    <property type="evidence" value="ECO:0007669"/>
    <property type="project" value="UniProtKB-ARBA"/>
</dbReference>
<keyword evidence="6" id="KW-1185">Reference proteome</keyword>
<organism evidence="5 6">
    <name type="scientific">Enterovibrio coralii</name>
    <dbReference type="NCBI Taxonomy" id="294935"/>
    <lineage>
        <taxon>Bacteria</taxon>
        <taxon>Pseudomonadati</taxon>
        <taxon>Pseudomonadota</taxon>
        <taxon>Gammaproteobacteria</taxon>
        <taxon>Vibrionales</taxon>
        <taxon>Vibrionaceae</taxon>
        <taxon>Enterovibrio</taxon>
    </lineage>
</organism>
<evidence type="ECO:0000313" key="6">
    <source>
        <dbReference type="Proteomes" id="UP000070529"/>
    </source>
</evidence>
<dbReference type="InterPro" id="IPR036641">
    <property type="entry name" value="HPT_dom_sf"/>
</dbReference>
<evidence type="ECO:0000313" key="5">
    <source>
        <dbReference type="EMBL" id="KXF79979.1"/>
    </source>
</evidence>
<dbReference type="InterPro" id="IPR008207">
    <property type="entry name" value="Sig_transdc_His_kin_Hpt_dom"/>
</dbReference>
<dbReference type="STRING" id="294935.ATN88_12135"/>
<feature type="transmembrane region" description="Helical" evidence="3">
    <location>
        <begin position="25"/>
        <end position="44"/>
    </location>
</feature>
<dbReference type="RefSeq" id="WP_067419924.1">
    <property type="nucleotide sequence ID" value="NZ_LNTY01000059.1"/>
</dbReference>
<keyword evidence="3" id="KW-1133">Transmembrane helix</keyword>
<name>A0A135I3F6_9GAMM</name>
<gene>
    <name evidence="5" type="ORF">ATN88_12135</name>
</gene>
<evidence type="ECO:0000259" key="4">
    <source>
        <dbReference type="PROSITE" id="PS50894"/>
    </source>
</evidence>
<dbReference type="Proteomes" id="UP000070529">
    <property type="component" value="Unassembled WGS sequence"/>
</dbReference>
<sequence>MTSISARLGFRNQLDNNGNLVLHRISYALWGVFVLALGYAFYAYQDMNHVKDHAAQVVKLNNAAQQLRQTVSASMLNQERELTQIEKEVQHFRYLLLRTKSLTIEDEWEDIQSTLIDADAFVEDVDNLLASIYSVSKVTKQLKSLTETQRSPELIRLFESISSYLLFEFHGLNGDRETSVQRFNEYIDAIERQLSSSSSNVVSVELYTLYTGLIRLNRQLESLDNVINHKFVRAMTQQQQYWTNRVIVLLDNILLALAVAFVALGAQVVIRYQLEQRAYGYTPVSRKSAVKAKKDESKATEKAEMIPEGELFDASILIEQLEGDFDAIDSVLTMFVAEHQNDALKVRTQNEQGEIAKNSALIHNLKGVAGNIGAAVLERFCKEIEVSLKDGQVLSEDTLVKFEKLLTMTIQSVLKEMEQLRRTLAT</sequence>
<dbReference type="SUPFAM" id="SSF47226">
    <property type="entry name" value="Histidine-containing phosphotransfer domain, HPT domain"/>
    <property type="match status" value="1"/>
</dbReference>
<feature type="domain" description="HPt" evidence="4">
    <location>
        <begin position="324"/>
        <end position="426"/>
    </location>
</feature>
<comment type="caution">
    <text evidence="5">The sequence shown here is derived from an EMBL/GenBank/DDBJ whole genome shotgun (WGS) entry which is preliminary data.</text>
</comment>
<dbReference type="AlphaFoldDB" id="A0A135I3F6"/>
<reference evidence="5 6" key="1">
    <citation type="submission" date="2015-11" db="EMBL/GenBank/DDBJ databases">
        <title>Genomic Taxonomy of the Vibrionaceae.</title>
        <authorList>
            <person name="Gomez-Gil B."/>
            <person name="Enciso-Ibarra J."/>
        </authorList>
    </citation>
    <scope>NUCLEOTIDE SEQUENCE [LARGE SCALE GENOMIC DNA]</scope>
    <source>
        <strain evidence="5 6">CAIM 912</strain>
    </source>
</reference>
<accession>A0A135I3F6</accession>
<dbReference type="Gene3D" id="1.20.120.160">
    <property type="entry name" value="HPT domain"/>
    <property type="match status" value="1"/>
</dbReference>
<keyword evidence="3" id="KW-0472">Membrane</keyword>
<keyword evidence="3" id="KW-0812">Transmembrane</keyword>
<evidence type="ECO:0000256" key="3">
    <source>
        <dbReference type="SAM" id="Phobius"/>
    </source>
</evidence>
<dbReference type="PROSITE" id="PS50894">
    <property type="entry name" value="HPT"/>
    <property type="match status" value="1"/>
</dbReference>
<dbReference type="Pfam" id="PF01627">
    <property type="entry name" value="Hpt"/>
    <property type="match status" value="1"/>
</dbReference>
<protein>
    <recommendedName>
        <fullName evidence="4">HPt domain-containing protein</fullName>
    </recommendedName>
</protein>
<dbReference type="GO" id="GO:0000160">
    <property type="term" value="P:phosphorelay signal transduction system"/>
    <property type="evidence" value="ECO:0007669"/>
    <property type="project" value="UniProtKB-KW"/>
</dbReference>
<feature type="transmembrane region" description="Helical" evidence="3">
    <location>
        <begin position="246"/>
        <end position="270"/>
    </location>
</feature>
<feature type="modified residue" description="Phosphohistidine" evidence="2">
    <location>
        <position position="363"/>
    </location>
</feature>
<keyword evidence="1" id="KW-0902">Two-component regulatory system</keyword>
<evidence type="ECO:0000256" key="1">
    <source>
        <dbReference type="ARBA" id="ARBA00023012"/>
    </source>
</evidence>
<proteinExistence type="predicted"/>